<feature type="transmembrane region" description="Helical" evidence="2">
    <location>
        <begin position="80"/>
        <end position="98"/>
    </location>
</feature>
<organism evidence="3">
    <name type="scientific">viral metagenome</name>
    <dbReference type="NCBI Taxonomy" id="1070528"/>
    <lineage>
        <taxon>unclassified sequences</taxon>
        <taxon>metagenomes</taxon>
        <taxon>organismal metagenomes</taxon>
    </lineage>
</organism>
<keyword evidence="2" id="KW-1133">Transmembrane helix</keyword>
<keyword evidence="2" id="KW-0472">Membrane</keyword>
<keyword evidence="1" id="KW-0175">Coiled coil</keyword>
<feature type="coiled-coil region" evidence="1">
    <location>
        <begin position="23"/>
        <end position="50"/>
    </location>
</feature>
<dbReference type="EMBL" id="MT143086">
    <property type="protein sequence ID" value="QJA92658.1"/>
    <property type="molecule type" value="Genomic_DNA"/>
</dbReference>
<protein>
    <submittedName>
        <fullName evidence="3">Uncharacterized protein</fullName>
    </submittedName>
</protein>
<proteinExistence type="predicted"/>
<name>A0A6M3LHX5_9ZZZZ</name>
<gene>
    <name evidence="3" type="ORF">MM415B04534_0001</name>
</gene>
<reference evidence="3" key="1">
    <citation type="submission" date="2020-03" db="EMBL/GenBank/DDBJ databases">
        <title>The deep terrestrial virosphere.</title>
        <authorList>
            <person name="Holmfeldt K."/>
            <person name="Nilsson E."/>
            <person name="Simone D."/>
            <person name="Lopez-Fernandez M."/>
            <person name="Wu X."/>
            <person name="de Brujin I."/>
            <person name="Lundin D."/>
            <person name="Andersson A."/>
            <person name="Bertilsson S."/>
            <person name="Dopson M."/>
        </authorList>
    </citation>
    <scope>NUCLEOTIDE SEQUENCE</scope>
    <source>
        <strain evidence="3">MM415B04534</strain>
    </source>
</reference>
<evidence type="ECO:0000256" key="2">
    <source>
        <dbReference type="SAM" id="Phobius"/>
    </source>
</evidence>
<accession>A0A6M3LHX5</accession>
<evidence type="ECO:0000313" key="3">
    <source>
        <dbReference type="EMBL" id="QJA92658.1"/>
    </source>
</evidence>
<dbReference type="AlphaFoldDB" id="A0A6M3LHX5"/>
<keyword evidence="2" id="KW-0812">Transmembrane</keyword>
<evidence type="ECO:0000256" key="1">
    <source>
        <dbReference type="SAM" id="Coils"/>
    </source>
</evidence>
<sequence>MNAELLKLRTLSDERSTTIVEQQRLLTAQKDSLERRKVDLEEQRRLLIDRERALAASQSSLISLKQSFSDVERINKTKNWVILGLALAAVAEAVLLMIR</sequence>